<gene>
    <name evidence="1" type="ORF">E7747_08955</name>
</gene>
<dbReference type="RefSeq" id="WP_136415536.1">
    <property type="nucleotide sequence ID" value="NZ_CP039396.1"/>
</dbReference>
<sequence length="219" mass="24355">MALIDEQYIFGIKINGCSQLITKLPISQDQSNYDYICNVALASQWNGNGKFRVSILNKDLVEGLPIGTWTLLEAQITYDWGGSSASFRMQDGDGDITDRIVASSGKGSASGFSVESLARSIFSKAKEVVERFPSAKVVNAFQNVEKSKPVIASILRYRETDETKYIIDRFANSTIKPLNDYLIEFRKFESLLKGGDDIKSKRLLTLATDECLGIIKLFV</sequence>
<protein>
    <submittedName>
        <fullName evidence="1">Uncharacterized protein</fullName>
    </submittedName>
</protein>
<proteinExistence type="predicted"/>
<reference evidence="2" key="1">
    <citation type="submission" date="2019-02" db="EMBL/GenBank/DDBJ databases">
        <title>Isolation and identification of novel species under the genus Muribaculum.</title>
        <authorList>
            <person name="Miyake S."/>
            <person name="Ding Y."/>
            <person name="Low A."/>
            <person name="Soh M."/>
            <person name="Seedorf H."/>
        </authorList>
    </citation>
    <scope>NUCLEOTIDE SEQUENCE [LARGE SCALE GENOMIC DNA]</scope>
    <source>
        <strain evidence="2">H5</strain>
    </source>
</reference>
<accession>A0A4P7W327</accession>
<dbReference type="AlphaFoldDB" id="A0A4P7W327"/>
<evidence type="ECO:0000313" key="1">
    <source>
        <dbReference type="EMBL" id="QCD42399.1"/>
    </source>
</evidence>
<dbReference type="EMBL" id="CP039396">
    <property type="protein sequence ID" value="QCD42399.1"/>
    <property type="molecule type" value="Genomic_DNA"/>
</dbReference>
<evidence type="ECO:0000313" key="2">
    <source>
        <dbReference type="Proteomes" id="UP000297149"/>
    </source>
</evidence>
<organism evidence="1 2">
    <name type="scientific">Duncaniella dubosii</name>
    <dbReference type="NCBI Taxonomy" id="2518971"/>
    <lineage>
        <taxon>Bacteria</taxon>
        <taxon>Pseudomonadati</taxon>
        <taxon>Bacteroidota</taxon>
        <taxon>Bacteroidia</taxon>
        <taxon>Bacteroidales</taxon>
        <taxon>Muribaculaceae</taxon>
        <taxon>Duncaniella</taxon>
    </lineage>
</organism>
<keyword evidence="2" id="KW-1185">Reference proteome</keyword>
<dbReference type="KEGG" id="ddb:E7747_08955"/>
<name>A0A4P7W327_9BACT</name>
<dbReference type="Proteomes" id="UP000297149">
    <property type="component" value="Chromosome"/>
</dbReference>